<accession>A0ABR1Y5F3</accession>
<feature type="compositionally biased region" description="Polar residues" evidence="1">
    <location>
        <begin position="148"/>
        <end position="161"/>
    </location>
</feature>
<dbReference type="Proteomes" id="UP001456524">
    <property type="component" value="Unassembled WGS sequence"/>
</dbReference>
<keyword evidence="4" id="KW-1185">Reference proteome</keyword>
<dbReference type="Pfam" id="PF06985">
    <property type="entry name" value="HET"/>
    <property type="match status" value="1"/>
</dbReference>
<proteinExistence type="predicted"/>
<reference evidence="3 4" key="1">
    <citation type="journal article" date="2022" name="G3 (Bethesda)">
        <title>Enemy or ally: a genomic approach to elucidate the lifestyle of Phyllosticta citrichinaensis.</title>
        <authorList>
            <person name="Buijs V.A."/>
            <person name="Groenewald J.Z."/>
            <person name="Haridas S."/>
            <person name="LaButti K.M."/>
            <person name="Lipzen A."/>
            <person name="Martin F.M."/>
            <person name="Barry K."/>
            <person name="Grigoriev I.V."/>
            <person name="Crous P.W."/>
            <person name="Seidl M.F."/>
        </authorList>
    </citation>
    <scope>NUCLEOTIDE SEQUENCE [LARGE SCALE GENOMIC DNA]</scope>
    <source>
        <strain evidence="3 4">CBS 129764</strain>
    </source>
</reference>
<gene>
    <name evidence="3" type="ORF">IWX90DRAFT_130600</name>
</gene>
<evidence type="ECO:0000313" key="3">
    <source>
        <dbReference type="EMBL" id="KAK8176058.1"/>
    </source>
</evidence>
<feature type="region of interest" description="Disordered" evidence="1">
    <location>
        <begin position="141"/>
        <end position="171"/>
    </location>
</feature>
<organism evidence="3 4">
    <name type="scientific">Phyllosticta citrichinensis</name>
    <dbReference type="NCBI Taxonomy" id="1130410"/>
    <lineage>
        <taxon>Eukaryota</taxon>
        <taxon>Fungi</taxon>
        <taxon>Dikarya</taxon>
        <taxon>Ascomycota</taxon>
        <taxon>Pezizomycotina</taxon>
        <taxon>Dothideomycetes</taxon>
        <taxon>Dothideomycetes incertae sedis</taxon>
        <taxon>Botryosphaeriales</taxon>
        <taxon>Phyllostictaceae</taxon>
        <taxon>Phyllosticta</taxon>
    </lineage>
</organism>
<feature type="domain" description="Heterokaryon incompatibility" evidence="2">
    <location>
        <begin position="47"/>
        <end position="132"/>
    </location>
</feature>
<dbReference type="PANTHER" id="PTHR33112:SF1">
    <property type="entry name" value="HETEROKARYON INCOMPATIBILITY DOMAIN-CONTAINING PROTEIN"/>
    <property type="match status" value="1"/>
</dbReference>
<dbReference type="EMBL" id="JBBWUH010000002">
    <property type="protein sequence ID" value="KAK8176058.1"/>
    <property type="molecule type" value="Genomic_DNA"/>
</dbReference>
<evidence type="ECO:0000259" key="2">
    <source>
        <dbReference type="Pfam" id="PF06985"/>
    </source>
</evidence>
<evidence type="ECO:0000256" key="1">
    <source>
        <dbReference type="SAM" id="MobiDB-lite"/>
    </source>
</evidence>
<protein>
    <recommendedName>
        <fullName evidence="2">Heterokaryon incompatibility domain-containing protein</fullName>
    </recommendedName>
</protein>
<evidence type="ECO:0000313" key="4">
    <source>
        <dbReference type="Proteomes" id="UP001456524"/>
    </source>
</evidence>
<dbReference type="PANTHER" id="PTHR33112">
    <property type="entry name" value="DOMAIN PROTEIN, PUTATIVE-RELATED"/>
    <property type="match status" value="1"/>
</dbReference>
<sequence>MLNWTNVRSWLDHAPAIPPLRQLPPGFRLVDVVDKKVVSAPSQPFDYVCLSYVWGERGEDLLASSSNINELQQDKSLAESRVPATIQDAMTACQHLGQRYLWVVRLCILQDDDSGSPQRGKQAQIEKMGEIYPPRRCYPGSSRGDQCGTWSSRRVQSSPTETGGGRDDGVLFEGFEMGQARLDVPRSDTFPSTDFIHCTRRPR</sequence>
<name>A0ABR1Y5F3_9PEZI</name>
<comment type="caution">
    <text evidence="3">The sequence shown here is derived from an EMBL/GenBank/DDBJ whole genome shotgun (WGS) entry which is preliminary data.</text>
</comment>
<dbReference type="InterPro" id="IPR010730">
    <property type="entry name" value="HET"/>
</dbReference>